<sequence>MDVQEFKELIEVCSKKYRHFKDDFDMVFNSMGIFTEELGWMKEELKIANPSMVRSVAKQKLIEELKRYKNFFDKYPEFEPFKVFIRDTFVNYIPKDKIGSDS</sequence>
<name>A0A0F9RNS5_9ZZZZ</name>
<dbReference type="EMBL" id="LAZR01000847">
    <property type="protein sequence ID" value="KKN56354.1"/>
    <property type="molecule type" value="Genomic_DNA"/>
</dbReference>
<evidence type="ECO:0000313" key="1">
    <source>
        <dbReference type="EMBL" id="KKN56354.1"/>
    </source>
</evidence>
<gene>
    <name evidence="1" type="ORF">LCGC14_0573210</name>
</gene>
<dbReference type="AlphaFoldDB" id="A0A0F9RNS5"/>
<reference evidence="1" key="1">
    <citation type="journal article" date="2015" name="Nature">
        <title>Complex archaea that bridge the gap between prokaryotes and eukaryotes.</title>
        <authorList>
            <person name="Spang A."/>
            <person name="Saw J.H."/>
            <person name="Jorgensen S.L."/>
            <person name="Zaremba-Niedzwiedzka K."/>
            <person name="Martijn J."/>
            <person name="Lind A.E."/>
            <person name="van Eijk R."/>
            <person name="Schleper C."/>
            <person name="Guy L."/>
            <person name="Ettema T.J."/>
        </authorList>
    </citation>
    <scope>NUCLEOTIDE SEQUENCE</scope>
</reference>
<organism evidence="1">
    <name type="scientific">marine sediment metagenome</name>
    <dbReference type="NCBI Taxonomy" id="412755"/>
    <lineage>
        <taxon>unclassified sequences</taxon>
        <taxon>metagenomes</taxon>
        <taxon>ecological metagenomes</taxon>
    </lineage>
</organism>
<protein>
    <submittedName>
        <fullName evidence="1">Uncharacterized protein</fullName>
    </submittedName>
</protein>
<comment type="caution">
    <text evidence="1">The sequence shown here is derived from an EMBL/GenBank/DDBJ whole genome shotgun (WGS) entry which is preliminary data.</text>
</comment>
<proteinExistence type="predicted"/>
<accession>A0A0F9RNS5</accession>